<dbReference type="InterPro" id="IPR020843">
    <property type="entry name" value="ER"/>
</dbReference>
<sequence length="2631" mass="286716">MNERNVHVVAEDVGLESDAIAVIGIDVKLPGDAVNAEAFFELLVNGRSARCEVPKDRYNIDAFHHPDPARGGTVGFRHGHFLKDDIAAFDAPFFSISPADAACMDPQQRILLESVYRALENAGISTKKVSGSDAAVYMGCFTRDYENLSNKDPESGSKHSGVGSAQTMIANRVSWFYDFRGPSVTLDTACSGSLVACHLACKALKAGDTSLAIVGGCNLLITPESSIYMTKTGMFSPDGKCYSFDHRANGYSRGEGAGIVVLKRLSDAIRDEDTIRAVIRNTVTNSDGRSPSITAPTKWAQAEAIRKAYKQSGLDPRITRYFEAHATGTPVGDPIEASAIADVFAELRSPEEPIYIGAVKSIAALIKSILILETGLIPPNLNFEKVNPRIPATQWNMKFPLSVTPWPSSGVRRASINSFGIGGSNAHVVLDDAFHYLKIRGITGNHRTIENLQSGSINGTSNGDKNGTVNGGTNGTLNGHTNGTVNGGTNGTLNGHVHDTSTENEINGLVSPRSKSNPNGPRKGPSPLSKSRVFVFSAFDEAGLGRLLAAYNQHLLHKSTSSFDEEPYLDDLSYTLAVKRTSFHWRASVIASSVLSLLTGLGDHPKHVRANPQPRLAFVFTGQGAQWAAMGRELLVYSVFKDSLLAALVYLQELGCTWSLLHELLKDGSTSSINDPEFSQPICTVLQVALVELLYSWDVQPVAVVGHSSGEIAAAFAVGAISRTTAWRLAYHRGHLSASLSFSAGQVEGGMIAVALGATEAASQINKLGLSKGLTIACVNSPSNVTISGSAEDISCLKVVLDAAGIFARKLQVKNAYHSSFMLPIAEEYRRLIGSLQPGNWKGQTVPVFYSSLTGQRADFEQLLSPEYWINNLVSPVRFSDAVTRMLVDAKPKARKLRQAASYPISELLEIGPHAALSGPIREIMEQVSDSDATTYASVLRRGVSAIKTIFDTLSWLYCRGHPIDIMAMGRPRDLERPVRLLLDLPSYTFDHSKTYWHESRISKGYRFRRFARHELLGAPAADWDPSNAVWRNWLRISENQWIADHRVAGALLYPAAGMIVMAIEACRQLAISHSERVVKAFVLKEVSILTALVVPEASEGIETHFHVRPHHDSTSSATSSMQEFELQSCVDGIWSTHCRGLIRTEYETVYSVVDDGLEEREFIKDCADRITTAETGCNIKIPPSQCYAILSTIGFNFGPNFQRLSEIQVGQSQNAIATISAAIPSDHDHSHLIHPTTLDGVFQAVLVAANEGGRKVCDIHVPTFFKEIWVAADAIQISHRAVACETQLGLRQKEASIVSVDPVSKKPLVVIDGFVLTALAQGHALDSEESQRSLCFNVDWKPEPDFMTQDNVDISLPLQTDIFHQDIVDKLAIVKTLCLVYVCRYLKSYDPIDGASRKPHYEKYIAWAQHLRQQYESGKMGQIAGLHRLIEDDGRLLSYEAKVEHSSAEATMTIAIGRKLKEILDEDLDPLSILFSGQIAENVYRSGMAIEATNRNLSRYIDALVHKNPGMDFLEIGAGTGGATRPILDTMASHGENEAGAYRFNSYDFTDISSSFFGKAKESFKFATPRMNFRVLNIEKDPIEQGFQAGHYDVIVASNVLHATASIDRTLRNARKLLKPGGKLVLFEITNPESMSGFAFGLLEGWWLCEEAHRQHGPLMTVPTWSEHLERSGFSGVDLCLDHSPEDPKNNLASIMISSAVEEQQKMRPLRVVVCTYQDSVLQKAVADDLQIAISRIESADCCVIPLGQLKSVDLERKACIFLPDLDSSLQDVTEDGFAIIKIIISSAGSILWLTRGGPNDLKKPDSEVVTGLARTVRSEKPKLKFVTLSLDMIKDPSPKTLCATTMKVFEAAFVDPQKRVVDNTFTEASGVISIPRLVEANNMNKAVSQKVKTQYEAEPQLFGADPTRALRLKIGAVGLLDTLHFDDDAQFDEPLTDGQVEFKVMACGLNFFDVLTALGQISHGTQIGLDGVGVVTRTGHGSDLKSGDRVCGVSKAGIATFARGTNFSLSKIPDHLSFVSAASIPTVFTTAYAALYDIANIAQGETVLIHAAAGGVGQACIQLAQLRGAEIFATVGSLPKVELIEQFGIARDHIFSSRDLTFAKGVMRMTRGRGVDVVVNSLSGPALRASWDCIAACGRFIEIGKVDIYSSARLNMSKFRYNVSFDFVDVSYMAQEDGPRFKRLLDSVLQLVEDRKIVELKPVRVFGFDKVQEAFRYMQGGTHTGKIVLEPHEDDEVMVLPSSKPKYSFEANVTYLISGGLGGLGRSIARWLVRRGARNLILLSRRGAIQDSGKALVKDLELAGVSVATPPCNVSDLQALREMLDNCAKTMPPIRGCIQASMVLKDGLFSNMTHADFTAALAPKVAGSWNLHSLLPTTLDFFILLASGSGIVGNPGQANYAAGNTYQDALARYRTANGLKATSLDLGMILSVGFVAENPELMTKLRSRGIPAIREEEFLAILDEICDPHLEVSTQLKSQICLGVEIPEVLRSKGMEVPQAMQDPLFRHLFQIRSNNKDGAETERINSVDFKTLLAGLDTRKAAEEACTSAIISKLSRTLGIDVKSIDGTQALHVYGVDSLVAVELRAWLSKELAAEVAVFDIIGEGSIRVLGSLVARKSSLVQVSEREE</sequence>
<dbReference type="InterPro" id="IPR036736">
    <property type="entry name" value="ACP-like_sf"/>
</dbReference>
<dbReference type="Proteomes" id="UP000490939">
    <property type="component" value="Unassembled WGS sequence"/>
</dbReference>
<evidence type="ECO:0000259" key="12">
    <source>
        <dbReference type="PROSITE" id="PS52019"/>
    </source>
</evidence>
<dbReference type="InterPro" id="IPR016035">
    <property type="entry name" value="Acyl_Trfase/lysoPLipase"/>
</dbReference>
<dbReference type="InterPro" id="IPR050091">
    <property type="entry name" value="PKS_NRPS_Biosynth_Enz"/>
</dbReference>
<dbReference type="SUPFAM" id="SSF52151">
    <property type="entry name" value="FabD/lysophospholipase-like"/>
    <property type="match status" value="1"/>
</dbReference>
<dbReference type="InterPro" id="IPR020806">
    <property type="entry name" value="PKS_PP-bd"/>
</dbReference>
<dbReference type="GO" id="GO:0044550">
    <property type="term" value="P:secondary metabolite biosynthetic process"/>
    <property type="evidence" value="ECO:0007669"/>
    <property type="project" value="UniProtKB-ARBA"/>
</dbReference>
<keyword evidence="5" id="KW-0560">Oxidoreductase</keyword>
<gene>
    <name evidence="13" type="ORF">EG327_006858</name>
</gene>
<dbReference type="GO" id="GO:0006633">
    <property type="term" value="P:fatty acid biosynthetic process"/>
    <property type="evidence" value="ECO:0007669"/>
    <property type="project" value="TreeGrafter"/>
</dbReference>
<dbReference type="InterPro" id="IPR014031">
    <property type="entry name" value="Ketoacyl_synth_C"/>
</dbReference>
<evidence type="ECO:0000256" key="9">
    <source>
        <dbReference type="SAM" id="MobiDB-lite"/>
    </source>
</evidence>
<dbReference type="GO" id="GO:0016491">
    <property type="term" value="F:oxidoreductase activity"/>
    <property type="evidence" value="ECO:0007669"/>
    <property type="project" value="UniProtKB-KW"/>
</dbReference>
<dbReference type="InterPro" id="IPR020841">
    <property type="entry name" value="PKS_Beta-ketoAc_synthase_dom"/>
</dbReference>
<keyword evidence="14" id="KW-1185">Reference proteome</keyword>
<dbReference type="InterPro" id="IPR036291">
    <property type="entry name" value="NAD(P)-bd_dom_sf"/>
</dbReference>
<feature type="region of interest" description="C-terminal hotdog fold" evidence="8">
    <location>
        <begin position="1179"/>
        <end position="1326"/>
    </location>
</feature>
<dbReference type="InterPro" id="IPR029063">
    <property type="entry name" value="SAM-dependent_MTases_sf"/>
</dbReference>
<feature type="active site" description="Proton acceptor; for dehydratase activity" evidence="8">
    <location>
        <position position="1046"/>
    </location>
</feature>
<dbReference type="SMART" id="SM00827">
    <property type="entry name" value="PKS_AT"/>
    <property type="match status" value="1"/>
</dbReference>
<feature type="active site" description="Proton donor; for dehydratase activity" evidence="8">
    <location>
        <position position="1240"/>
    </location>
</feature>
<dbReference type="CDD" id="cd00833">
    <property type="entry name" value="PKS"/>
    <property type="match status" value="1"/>
</dbReference>
<reference evidence="13 14" key="1">
    <citation type="submission" date="2019-07" db="EMBL/GenBank/DDBJ databases">
        <title>Venturia inaequalis Genome Resource.</title>
        <authorList>
            <person name="Lichtner F.J."/>
        </authorList>
    </citation>
    <scope>NUCLEOTIDE SEQUENCE [LARGE SCALE GENOMIC DNA]</scope>
    <source>
        <strain evidence="13 14">DMI_063113</strain>
    </source>
</reference>
<dbReference type="SUPFAM" id="SSF53901">
    <property type="entry name" value="Thiolase-like"/>
    <property type="match status" value="1"/>
</dbReference>
<dbReference type="InterPro" id="IPR014030">
    <property type="entry name" value="Ketoacyl_synth_N"/>
</dbReference>
<dbReference type="InterPro" id="IPR057326">
    <property type="entry name" value="KR_dom"/>
</dbReference>
<keyword evidence="2" id="KW-0597">Phosphoprotein</keyword>
<dbReference type="PROSITE" id="PS50075">
    <property type="entry name" value="CARRIER"/>
    <property type="match status" value="1"/>
</dbReference>
<dbReference type="Pfam" id="PF00109">
    <property type="entry name" value="ketoacyl-synt"/>
    <property type="match status" value="1"/>
</dbReference>
<dbReference type="InterPro" id="IPR001227">
    <property type="entry name" value="Ac_transferase_dom_sf"/>
</dbReference>
<dbReference type="InterPro" id="IPR049551">
    <property type="entry name" value="PKS_DH_C"/>
</dbReference>
<dbReference type="CDD" id="cd02440">
    <property type="entry name" value="AdoMet_MTases"/>
    <property type="match status" value="1"/>
</dbReference>
<dbReference type="SUPFAM" id="SSF51735">
    <property type="entry name" value="NAD(P)-binding Rossmann-fold domains"/>
    <property type="match status" value="2"/>
</dbReference>
<dbReference type="Pfam" id="PF23297">
    <property type="entry name" value="ACP_SdgA_C"/>
    <property type="match status" value="1"/>
</dbReference>
<keyword evidence="7" id="KW-0012">Acyltransferase</keyword>
<feature type="region of interest" description="N-terminal hotdog fold" evidence="8">
    <location>
        <begin position="1014"/>
        <end position="1150"/>
    </location>
</feature>
<evidence type="ECO:0000256" key="4">
    <source>
        <dbReference type="ARBA" id="ARBA00022857"/>
    </source>
</evidence>
<dbReference type="InterPro" id="IPR049900">
    <property type="entry name" value="PKS_mFAS_DH"/>
</dbReference>
<evidence type="ECO:0008006" key="15">
    <source>
        <dbReference type="Google" id="ProtNLM"/>
    </source>
</evidence>
<name>A0A8H3V2L5_VENIN</name>
<evidence type="ECO:0000256" key="8">
    <source>
        <dbReference type="PROSITE-ProRule" id="PRU01363"/>
    </source>
</evidence>
<dbReference type="Pfam" id="PF08242">
    <property type="entry name" value="Methyltransf_12"/>
    <property type="match status" value="1"/>
</dbReference>
<dbReference type="SUPFAM" id="SSF55048">
    <property type="entry name" value="Probable ACP-binding domain of malonyl-CoA ACP transacylase"/>
    <property type="match status" value="1"/>
</dbReference>
<keyword evidence="6" id="KW-0511">Multifunctional enzyme</keyword>
<dbReference type="Gene3D" id="3.40.50.150">
    <property type="entry name" value="Vaccinia Virus protein VP39"/>
    <property type="match status" value="1"/>
</dbReference>
<dbReference type="FunFam" id="3.40.50.720:FF:000209">
    <property type="entry name" value="Polyketide synthase Pks12"/>
    <property type="match status" value="1"/>
</dbReference>
<dbReference type="InterPro" id="IPR032821">
    <property type="entry name" value="PKS_assoc"/>
</dbReference>
<dbReference type="InterPro" id="IPR016036">
    <property type="entry name" value="Malonyl_transacylase_ACP-bd"/>
</dbReference>
<keyword evidence="3" id="KW-0808">Transferase</keyword>
<proteinExistence type="predicted"/>
<dbReference type="InterPro" id="IPR013968">
    <property type="entry name" value="PKS_KR"/>
</dbReference>
<keyword evidence="1" id="KW-0596">Phosphopantetheine</keyword>
<accession>A0A8H3V2L5</accession>
<organism evidence="13 14">
    <name type="scientific">Venturia inaequalis</name>
    <name type="common">Apple scab fungus</name>
    <dbReference type="NCBI Taxonomy" id="5025"/>
    <lineage>
        <taxon>Eukaryota</taxon>
        <taxon>Fungi</taxon>
        <taxon>Dikarya</taxon>
        <taxon>Ascomycota</taxon>
        <taxon>Pezizomycotina</taxon>
        <taxon>Dothideomycetes</taxon>
        <taxon>Pleosporomycetidae</taxon>
        <taxon>Venturiales</taxon>
        <taxon>Venturiaceae</taxon>
        <taxon>Venturia</taxon>
    </lineage>
</organism>
<dbReference type="SUPFAM" id="SSF50129">
    <property type="entry name" value="GroES-like"/>
    <property type="match status" value="1"/>
</dbReference>
<dbReference type="SMART" id="SM00825">
    <property type="entry name" value="PKS_KS"/>
    <property type="match status" value="1"/>
</dbReference>
<evidence type="ECO:0000313" key="13">
    <source>
        <dbReference type="EMBL" id="KAE9979912.1"/>
    </source>
</evidence>
<dbReference type="Gene3D" id="3.40.50.720">
    <property type="entry name" value="NAD(P)-binding Rossmann-like Domain"/>
    <property type="match status" value="1"/>
</dbReference>
<dbReference type="SUPFAM" id="SSF53335">
    <property type="entry name" value="S-adenosyl-L-methionine-dependent methyltransferases"/>
    <property type="match status" value="1"/>
</dbReference>
<comment type="caution">
    <text evidence="13">The sequence shown here is derived from an EMBL/GenBank/DDBJ whole genome shotgun (WGS) entry which is preliminary data.</text>
</comment>
<dbReference type="Gene3D" id="3.10.129.110">
    <property type="entry name" value="Polyketide synthase dehydratase"/>
    <property type="match status" value="1"/>
</dbReference>
<dbReference type="GO" id="GO:0004312">
    <property type="term" value="F:fatty acid synthase activity"/>
    <property type="evidence" value="ECO:0007669"/>
    <property type="project" value="TreeGrafter"/>
</dbReference>
<dbReference type="Pfam" id="PF08659">
    <property type="entry name" value="KR"/>
    <property type="match status" value="1"/>
</dbReference>
<dbReference type="InterPro" id="IPR042104">
    <property type="entry name" value="PKS_dehydratase_sf"/>
</dbReference>
<evidence type="ECO:0000256" key="3">
    <source>
        <dbReference type="ARBA" id="ARBA00022679"/>
    </source>
</evidence>
<dbReference type="SMART" id="SM00829">
    <property type="entry name" value="PKS_ER"/>
    <property type="match status" value="1"/>
</dbReference>
<dbReference type="InterPro" id="IPR016039">
    <property type="entry name" value="Thiolase-like"/>
</dbReference>
<dbReference type="Pfam" id="PF16197">
    <property type="entry name" value="KAsynt_C_assoc"/>
    <property type="match status" value="1"/>
</dbReference>
<keyword evidence="4" id="KW-0521">NADP</keyword>
<dbReference type="PROSITE" id="PS52019">
    <property type="entry name" value="PKS_MFAS_DH"/>
    <property type="match status" value="1"/>
</dbReference>
<dbReference type="PROSITE" id="PS52004">
    <property type="entry name" value="KS3_2"/>
    <property type="match status" value="1"/>
</dbReference>
<dbReference type="InterPro" id="IPR013217">
    <property type="entry name" value="Methyltransf_12"/>
</dbReference>
<dbReference type="SMART" id="SM00826">
    <property type="entry name" value="PKS_DH"/>
    <property type="match status" value="1"/>
</dbReference>
<dbReference type="Gene3D" id="3.40.366.10">
    <property type="entry name" value="Malonyl-Coenzyme A Acyl Carrier Protein, domain 2"/>
    <property type="match status" value="1"/>
</dbReference>
<feature type="domain" description="PKS/mFAS DH" evidence="12">
    <location>
        <begin position="1014"/>
        <end position="1326"/>
    </location>
</feature>
<evidence type="ECO:0000256" key="1">
    <source>
        <dbReference type="ARBA" id="ARBA00022450"/>
    </source>
</evidence>
<dbReference type="PANTHER" id="PTHR43775:SF29">
    <property type="entry name" value="ASPERFURANONE POLYKETIDE SYNTHASE AFOG-RELATED"/>
    <property type="match status" value="1"/>
</dbReference>
<dbReference type="EMBL" id="WNWR01000401">
    <property type="protein sequence ID" value="KAE9979912.1"/>
    <property type="molecule type" value="Genomic_DNA"/>
</dbReference>
<dbReference type="GO" id="GO:1901336">
    <property type="term" value="P:lactone biosynthetic process"/>
    <property type="evidence" value="ECO:0007669"/>
    <property type="project" value="UniProtKB-ARBA"/>
</dbReference>
<evidence type="ECO:0000256" key="5">
    <source>
        <dbReference type="ARBA" id="ARBA00023002"/>
    </source>
</evidence>
<feature type="compositionally biased region" description="Polar residues" evidence="9">
    <location>
        <begin position="453"/>
        <end position="465"/>
    </location>
</feature>
<dbReference type="Gene3D" id="3.90.180.10">
    <property type="entry name" value="Medium-chain alcohol dehydrogenases, catalytic domain"/>
    <property type="match status" value="1"/>
</dbReference>
<feature type="compositionally biased region" description="Low complexity" evidence="9">
    <location>
        <begin position="475"/>
        <end position="484"/>
    </location>
</feature>
<dbReference type="Pfam" id="PF02801">
    <property type="entry name" value="Ketoacyl-synt_C"/>
    <property type="match status" value="1"/>
</dbReference>
<feature type="domain" description="Carrier" evidence="10">
    <location>
        <begin position="2544"/>
        <end position="2621"/>
    </location>
</feature>
<dbReference type="InterPro" id="IPR011032">
    <property type="entry name" value="GroES-like_sf"/>
</dbReference>
<dbReference type="Pfam" id="PF23114">
    <property type="entry name" value="NAD-bd_HRPKS_sdrA"/>
    <property type="match status" value="1"/>
</dbReference>
<dbReference type="Gene3D" id="3.30.70.3290">
    <property type="match status" value="1"/>
</dbReference>
<dbReference type="PANTHER" id="PTHR43775">
    <property type="entry name" value="FATTY ACID SYNTHASE"/>
    <property type="match status" value="1"/>
</dbReference>
<dbReference type="Pfam" id="PF13602">
    <property type="entry name" value="ADH_zinc_N_2"/>
    <property type="match status" value="1"/>
</dbReference>
<dbReference type="Pfam" id="PF00698">
    <property type="entry name" value="Acyl_transf_1"/>
    <property type="match status" value="1"/>
</dbReference>
<evidence type="ECO:0000256" key="6">
    <source>
        <dbReference type="ARBA" id="ARBA00023268"/>
    </source>
</evidence>
<dbReference type="SUPFAM" id="SSF47336">
    <property type="entry name" value="ACP-like"/>
    <property type="match status" value="1"/>
</dbReference>
<dbReference type="InterPro" id="IPR014043">
    <property type="entry name" value="Acyl_transferase_dom"/>
</dbReference>
<dbReference type="CDD" id="cd05195">
    <property type="entry name" value="enoyl_red"/>
    <property type="match status" value="1"/>
</dbReference>
<dbReference type="InterPro" id="IPR049552">
    <property type="entry name" value="PKS_DH_N"/>
</dbReference>
<protein>
    <recommendedName>
        <fullName evidence="15">Polyketide synthase</fullName>
    </recommendedName>
</protein>
<evidence type="ECO:0000259" key="10">
    <source>
        <dbReference type="PROSITE" id="PS50075"/>
    </source>
</evidence>
<evidence type="ECO:0000256" key="7">
    <source>
        <dbReference type="ARBA" id="ARBA00023315"/>
    </source>
</evidence>
<feature type="domain" description="Ketosynthase family 3 (KS3)" evidence="11">
    <location>
        <begin position="17"/>
        <end position="432"/>
    </location>
</feature>
<dbReference type="Pfam" id="PF21089">
    <property type="entry name" value="PKS_DH_N"/>
    <property type="match status" value="1"/>
</dbReference>
<evidence type="ECO:0000256" key="2">
    <source>
        <dbReference type="ARBA" id="ARBA00022553"/>
    </source>
</evidence>
<dbReference type="InterPro" id="IPR009081">
    <property type="entry name" value="PP-bd_ACP"/>
</dbReference>
<dbReference type="GO" id="GO:0031177">
    <property type="term" value="F:phosphopantetheine binding"/>
    <property type="evidence" value="ECO:0007669"/>
    <property type="project" value="InterPro"/>
</dbReference>
<feature type="region of interest" description="Disordered" evidence="9">
    <location>
        <begin position="453"/>
        <end position="527"/>
    </location>
</feature>
<evidence type="ECO:0000259" key="11">
    <source>
        <dbReference type="PROSITE" id="PS52004"/>
    </source>
</evidence>
<dbReference type="SMART" id="SM00823">
    <property type="entry name" value="PKS_PP"/>
    <property type="match status" value="1"/>
</dbReference>
<dbReference type="Gene3D" id="1.10.1200.10">
    <property type="entry name" value="ACP-like"/>
    <property type="match status" value="1"/>
</dbReference>
<dbReference type="SMART" id="SM00822">
    <property type="entry name" value="PKS_KR"/>
    <property type="match status" value="1"/>
</dbReference>
<dbReference type="InterPro" id="IPR020807">
    <property type="entry name" value="PKS_DH"/>
</dbReference>
<dbReference type="Pfam" id="PF14765">
    <property type="entry name" value="PS-DH"/>
    <property type="match status" value="1"/>
</dbReference>
<dbReference type="InterPro" id="IPR056501">
    <property type="entry name" value="NAD-bd_HRPKS_sdrA"/>
</dbReference>
<evidence type="ECO:0000313" key="14">
    <source>
        <dbReference type="Proteomes" id="UP000490939"/>
    </source>
</evidence>
<dbReference type="Gene3D" id="3.40.47.10">
    <property type="match status" value="1"/>
</dbReference>